<evidence type="ECO:0008006" key="3">
    <source>
        <dbReference type="Google" id="ProtNLM"/>
    </source>
</evidence>
<evidence type="ECO:0000313" key="2">
    <source>
        <dbReference type="EMBL" id="CAD9640733.1"/>
    </source>
</evidence>
<dbReference type="GO" id="GO:0006629">
    <property type="term" value="P:lipid metabolic process"/>
    <property type="evidence" value="ECO:0007669"/>
    <property type="project" value="InterPro"/>
</dbReference>
<gene>
    <name evidence="2" type="ORF">BRAN1462_LOCUS58555</name>
</gene>
<evidence type="ECO:0000256" key="1">
    <source>
        <dbReference type="SAM" id="SignalP"/>
    </source>
</evidence>
<dbReference type="EMBL" id="HBGW01092287">
    <property type="protein sequence ID" value="CAD9640733.1"/>
    <property type="molecule type" value="Transcribed_RNA"/>
</dbReference>
<sequence>MAHASWAWRIPLFGCLALGTRPVAASGDEGACSLPEDAEASGLLQKQMSLSHLGSDAPPTSLGQTASTAVYRRPRLVPVKVGANSTCAESCAIMGGVPAESGGTQEAPQGAGSSPGGCTCDLGPGVVPAVRGAAPSSGALFRESPFLMTHDAATYSADYTAKTQYVDLVSQLRCGVRAFDLRTVAWYDDYRRLKYQHVTVDERVGTCKAIGFVSDDDQRVQDTVPAMIEWCNKNPTELVVLVVSHCYTRDRWACWRSRSCSEGELPGVFSDLGVKTMTDCDKLNSWTLEEAKSFARLPGGGMLLMIPGEGYCVEGNWDPDVTLAGGVDGVRSYVEKTMAASHEAPFQVQAFFQQKFITPELSADLNKNVYEWVTTPSDAPLLKGVNFLEVNLACAYGTSISSALGATISDEDGNQCQQACQDACKRSGACTQ</sequence>
<proteinExistence type="predicted"/>
<accession>A0A6U6VA71</accession>
<dbReference type="SUPFAM" id="SSF51695">
    <property type="entry name" value="PLC-like phosphodiesterases"/>
    <property type="match status" value="1"/>
</dbReference>
<dbReference type="AlphaFoldDB" id="A0A6U6VA71"/>
<dbReference type="GO" id="GO:0008081">
    <property type="term" value="F:phosphoric diester hydrolase activity"/>
    <property type="evidence" value="ECO:0007669"/>
    <property type="project" value="InterPro"/>
</dbReference>
<name>A0A6U6VA71_9DINO</name>
<organism evidence="2">
    <name type="scientific">Zooxanthella nutricula</name>
    <dbReference type="NCBI Taxonomy" id="1333877"/>
    <lineage>
        <taxon>Eukaryota</taxon>
        <taxon>Sar</taxon>
        <taxon>Alveolata</taxon>
        <taxon>Dinophyceae</taxon>
        <taxon>Peridiniales</taxon>
        <taxon>Peridiniales incertae sedis</taxon>
        <taxon>Zooxanthella</taxon>
    </lineage>
</organism>
<feature type="signal peptide" evidence="1">
    <location>
        <begin position="1"/>
        <end position="25"/>
    </location>
</feature>
<dbReference type="InterPro" id="IPR017946">
    <property type="entry name" value="PLC-like_Pdiesterase_TIM-brl"/>
</dbReference>
<reference evidence="2" key="1">
    <citation type="submission" date="2021-01" db="EMBL/GenBank/DDBJ databases">
        <authorList>
            <person name="Corre E."/>
            <person name="Pelletier E."/>
            <person name="Niang G."/>
            <person name="Scheremetjew M."/>
            <person name="Finn R."/>
            <person name="Kale V."/>
            <person name="Holt S."/>
            <person name="Cochrane G."/>
            <person name="Meng A."/>
            <person name="Brown T."/>
            <person name="Cohen L."/>
        </authorList>
    </citation>
    <scope>NUCLEOTIDE SEQUENCE</scope>
    <source>
        <strain evidence="2">RCC3387</strain>
    </source>
</reference>
<dbReference type="Gene3D" id="3.20.20.190">
    <property type="entry name" value="Phosphatidylinositol (PI) phosphodiesterase"/>
    <property type="match status" value="1"/>
</dbReference>
<keyword evidence="1" id="KW-0732">Signal</keyword>
<feature type="chain" id="PRO_5030160560" description="Phosphatidylinositol-specific phospholipase C X domain-containing protein" evidence="1">
    <location>
        <begin position="26"/>
        <end position="432"/>
    </location>
</feature>
<protein>
    <recommendedName>
        <fullName evidence="3">Phosphatidylinositol-specific phospholipase C X domain-containing protein</fullName>
    </recommendedName>
</protein>